<sequence>MIPSVAALAAAAASLSTGAAALRINVGAAAGAASSAHMYGIMFEDINFSGDGGLYAELIRNRAFQGASTSVSPWTAVGGARLSLSTTQPLSSALPKALAVTGGSGAVGFANPGYWGFDVKVQPYTGSFYVLGDYAGNFTASFQSTASKETLGSVDIVSAATSAGWVQHNFTLVPTKAAANSNNTFSITYNAAGVKGGSLSFNLISLFPPTYKNRPNGLRKDLMEALAEMKPSILRFPGGNNLEGDAPPNYWKWQNTIGPLKDRPGRMGTWSYQNTDGLGLVEYMQWCEDLNMEPLLATWAGLYLGGSLTPQSGLQPYVDDFLNELEFLMGDAATTKYGAQRASILGHARPWRVNFVEIGNEDNLNGGPASYTAYRFPMFYNAIKAKYPNMTVIASMETKSLPGDAAQDYHTYSQPKSMIGDFAKFDRYDRKHKVIVGEYANINRDSASNMWNNRPLYPFWKGSVSEAVLAIGAERNGDVVIGLTYAPLFCNLNSHQWTPDLIAYTADPAQTVKSTSHAVIKLLSSVRITHLLSMTGDPPKPVYYVVGLNAATGSRVVKTAVYGSPSGAAVSMTVAFAGDAVAAGATATLTVLTAPGGENSSNAVGSIAAVKTETTTLTAGAGGVFTYSLPDLSVSVLEVKGVPGS</sequence>
<keyword evidence="11" id="KW-1185">Reference proteome</keyword>
<dbReference type="Gene3D" id="3.20.20.80">
    <property type="entry name" value="Glycosidases"/>
    <property type="match status" value="1"/>
</dbReference>
<evidence type="ECO:0000313" key="10">
    <source>
        <dbReference type="EMBL" id="KAK3375773.1"/>
    </source>
</evidence>
<dbReference type="EC" id="3.2.1.55" evidence="4"/>
<dbReference type="Pfam" id="PF22848">
    <property type="entry name" value="ASD1_dom"/>
    <property type="match status" value="1"/>
</dbReference>
<dbReference type="AlphaFoldDB" id="A0AAE0KFE3"/>
<comment type="pathway">
    <text evidence="2">Glycan metabolism; L-arabinan degradation.</text>
</comment>
<dbReference type="SMART" id="SM00813">
    <property type="entry name" value="Alpha-L-AF_C"/>
    <property type="match status" value="1"/>
</dbReference>
<reference evidence="10" key="2">
    <citation type="submission" date="2023-06" db="EMBL/GenBank/DDBJ databases">
        <authorList>
            <consortium name="Lawrence Berkeley National Laboratory"/>
            <person name="Haridas S."/>
            <person name="Hensen N."/>
            <person name="Bonometti L."/>
            <person name="Westerberg I."/>
            <person name="Brannstrom I.O."/>
            <person name="Guillou S."/>
            <person name="Cros-Aarteil S."/>
            <person name="Calhoun S."/>
            <person name="Kuo A."/>
            <person name="Mondo S."/>
            <person name="Pangilinan J."/>
            <person name="Riley R."/>
            <person name="Labutti K."/>
            <person name="Andreopoulos B."/>
            <person name="Lipzen A."/>
            <person name="Chen C."/>
            <person name="Yanf M."/>
            <person name="Daum C."/>
            <person name="Ng V."/>
            <person name="Clum A."/>
            <person name="Steindorff A."/>
            <person name="Ohm R."/>
            <person name="Martin F."/>
            <person name="Silar P."/>
            <person name="Natvig D."/>
            <person name="Lalanne C."/>
            <person name="Gautier V."/>
            <person name="Ament-Velasquez S.L."/>
            <person name="Kruys A."/>
            <person name="Hutchinson M.I."/>
            <person name="Powell A.J."/>
            <person name="Barry K."/>
            <person name="Miller A.N."/>
            <person name="Grigoriev I.V."/>
            <person name="Debuchy R."/>
            <person name="Gladieux P."/>
            <person name="Thoren M.H."/>
            <person name="Johannesson H."/>
        </authorList>
    </citation>
    <scope>NUCLEOTIDE SEQUENCE</scope>
    <source>
        <strain evidence="10">CBS 958.72</strain>
    </source>
</reference>
<dbReference type="Pfam" id="PF06964">
    <property type="entry name" value="Alpha-L-AF_C"/>
    <property type="match status" value="1"/>
</dbReference>
<dbReference type="InterPro" id="IPR055235">
    <property type="entry name" value="ASD1_cat"/>
</dbReference>
<feature type="domain" description="Alpha-L-arabinofuranosidase C-terminal" evidence="9">
    <location>
        <begin position="449"/>
        <end position="633"/>
    </location>
</feature>
<evidence type="ECO:0000256" key="7">
    <source>
        <dbReference type="ARBA" id="ARBA00023180"/>
    </source>
</evidence>
<evidence type="ECO:0000313" key="11">
    <source>
        <dbReference type="Proteomes" id="UP001287356"/>
    </source>
</evidence>
<evidence type="ECO:0000256" key="6">
    <source>
        <dbReference type="ARBA" id="ARBA00022801"/>
    </source>
</evidence>
<comment type="similarity">
    <text evidence="3">Belongs to the glycosyl hydrolase 51 family.</text>
</comment>
<evidence type="ECO:0000256" key="2">
    <source>
        <dbReference type="ARBA" id="ARBA00004834"/>
    </source>
</evidence>
<keyword evidence="7" id="KW-0325">Glycoprotein</keyword>
<feature type="chain" id="PRO_5041935723" description="non-reducing end alpha-L-arabinofuranosidase" evidence="8">
    <location>
        <begin position="22"/>
        <end position="645"/>
    </location>
</feature>
<keyword evidence="5 8" id="KW-0732">Signal</keyword>
<comment type="catalytic activity">
    <reaction evidence="1">
        <text>Hydrolysis of terminal non-reducing alpha-L-arabinofuranoside residues in alpha-L-arabinosides.</text>
        <dbReference type="EC" id="3.2.1.55"/>
    </reaction>
</comment>
<dbReference type="GO" id="GO:0046556">
    <property type="term" value="F:alpha-L-arabinofuranosidase activity"/>
    <property type="evidence" value="ECO:0007669"/>
    <property type="project" value="UniProtKB-EC"/>
</dbReference>
<evidence type="ECO:0000256" key="4">
    <source>
        <dbReference type="ARBA" id="ARBA00012670"/>
    </source>
</evidence>
<protein>
    <recommendedName>
        <fullName evidence="4">non-reducing end alpha-L-arabinofuranosidase</fullName>
        <ecNumber evidence="4">3.2.1.55</ecNumber>
    </recommendedName>
</protein>
<dbReference type="GO" id="GO:0046373">
    <property type="term" value="P:L-arabinose metabolic process"/>
    <property type="evidence" value="ECO:0007669"/>
    <property type="project" value="InterPro"/>
</dbReference>
<keyword evidence="6" id="KW-0378">Hydrolase</keyword>
<dbReference type="Proteomes" id="UP001287356">
    <property type="component" value="Unassembled WGS sequence"/>
</dbReference>
<feature type="signal peptide" evidence="8">
    <location>
        <begin position="1"/>
        <end position="21"/>
    </location>
</feature>
<comment type="caution">
    <text evidence="10">The sequence shown here is derived from an EMBL/GenBank/DDBJ whole genome shotgun (WGS) entry which is preliminary data.</text>
</comment>
<proteinExistence type="inferred from homology"/>
<evidence type="ECO:0000256" key="5">
    <source>
        <dbReference type="ARBA" id="ARBA00022729"/>
    </source>
</evidence>
<evidence type="ECO:0000259" key="9">
    <source>
        <dbReference type="SMART" id="SM00813"/>
    </source>
</evidence>
<organism evidence="10 11">
    <name type="scientific">Lasiosphaeria ovina</name>
    <dbReference type="NCBI Taxonomy" id="92902"/>
    <lineage>
        <taxon>Eukaryota</taxon>
        <taxon>Fungi</taxon>
        <taxon>Dikarya</taxon>
        <taxon>Ascomycota</taxon>
        <taxon>Pezizomycotina</taxon>
        <taxon>Sordariomycetes</taxon>
        <taxon>Sordariomycetidae</taxon>
        <taxon>Sordariales</taxon>
        <taxon>Lasiosphaeriaceae</taxon>
        <taxon>Lasiosphaeria</taxon>
    </lineage>
</organism>
<dbReference type="InterPro" id="IPR017853">
    <property type="entry name" value="GH"/>
</dbReference>
<dbReference type="EMBL" id="JAULSN010000003">
    <property type="protein sequence ID" value="KAK3375773.1"/>
    <property type="molecule type" value="Genomic_DNA"/>
</dbReference>
<gene>
    <name evidence="10" type="ORF">B0T24DRAFT_698279</name>
</gene>
<evidence type="ECO:0000256" key="8">
    <source>
        <dbReference type="SAM" id="SignalP"/>
    </source>
</evidence>
<dbReference type="SUPFAM" id="SSF51445">
    <property type="entry name" value="(Trans)glycosidases"/>
    <property type="match status" value="1"/>
</dbReference>
<evidence type="ECO:0000256" key="3">
    <source>
        <dbReference type="ARBA" id="ARBA00007186"/>
    </source>
</evidence>
<dbReference type="InterPro" id="IPR051563">
    <property type="entry name" value="Glycosyl_Hydrolase_51"/>
</dbReference>
<dbReference type="PANTHER" id="PTHR31776:SF0">
    <property type="entry name" value="ALPHA-L-ARABINOFURANOSIDASE 1"/>
    <property type="match status" value="1"/>
</dbReference>
<accession>A0AAE0KFE3</accession>
<name>A0AAE0KFE3_9PEZI</name>
<dbReference type="PANTHER" id="PTHR31776">
    <property type="entry name" value="ALPHA-L-ARABINOFURANOSIDASE 1"/>
    <property type="match status" value="1"/>
</dbReference>
<evidence type="ECO:0000256" key="1">
    <source>
        <dbReference type="ARBA" id="ARBA00001462"/>
    </source>
</evidence>
<reference evidence="10" key="1">
    <citation type="journal article" date="2023" name="Mol. Phylogenet. Evol.">
        <title>Genome-scale phylogeny and comparative genomics of the fungal order Sordariales.</title>
        <authorList>
            <person name="Hensen N."/>
            <person name="Bonometti L."/>
            <person name="Westerberg I."/>
            <person name="Brannstrom I.O."/>
            <person name="Guillou S."/>
            <person name="Cros-Aarteil S."/>
            <person name="Calhoun S."/>
            <person name="Haridas S."/>
            <person name="Kuo A."/>
            <person name="Mondo S."/>
            <person name="Pangilinan J."/>
            <person name="Riley R."/>
            <person name="LaButti K."/>
            <person name="Andreopoulos B."/>
            <person name="Lipzen A."/>
            <person name="Chen C."/>
            <person name="Yan M."/>
            <person name="Daum C."/>
            <person name="Ng V."/>
            <person name="Clum A."/>
            <person name="Steindorff A."/>
            <person name="Ohm R.A."/>
            <person name="Martin F."/>
            <person name="Silar P."/>
            <person name="Natvig D.O."/>
            <person name="Lalanne C."/>
            <person name="Gautier V."/>
            <person name="Ament-Velasquez S.L."/>
            <person name="Kruys A."/>
            <person name="Hutchinson M.I."/>
            <person name="Powell A.J."/>
            <person name="Barry K."/>
            <person name="Miller A.N."/>
            <person name="Grigoriev I.V."/>
            <person name="Debuchy R."/>
            <person name="Gladieux P."/>
            <person name="Hiltunen Thoren M."/>
            <person name="Johannesson H."/>
        </authorList>
    </citation>
    <scope>NUCLEOTIDE SEQUENCE</scope>
    <source>
        <strain evidence="10">CBS 958.72</strain>
    </source>
</reference>
<dbReference type="InterPro" id="IPR010720">
    <property type="entry name" value="Alpha-L-AF_C"/>
</dbReference>